<reference evidence="1 2" key="1">
    <citation type="submission" date="2012-04" db="EMBL/GenBank/DDBJ databases">
        <authorList>
            <person name="Weinstock G."/>
            <person name="Sodergren E."/>
            <person name="Lobos E.A."/>
            <person name="Fulton L."/>
            <person name="Fulton R."/>
            <person name="Courtney L."/>
            <person name="Fronick C."/>
            <person name="O'Laughlin M."/>
            <person name="Godfrey J."/>
            <person name="Wilson R.M."/>
            <person name="Miner T."/>
            <person name="Farmer C."/>
            <person name="Delehaunty K."/>
            <person name="Cordes M."/>
            <person name="Minx P."/>
            <person name="Tomlinson C."/>
            <person name="Chen J."/>
            <person name="Wollam A."/>
            <person name="Pepin K.H."/>
            <person name="Bhonagiri V."/>
            <person name="Zhang X."/>
            <person name="Suruliraj S."/>
            <person name="Warren W."/>
            <person name="Mitreva M."/>
            <person name="Mardis E.R."/>
            <person name="Wilson R.K."/>
        </authorList>
    </citation>
    <scope>NUCLEOTIDE SEQUENCE [LARGE SCALE GENOMIC DNA]</scope>
    <source>
        <strain evidence="1 2">ERV63</strain>
    </source>
</reference>
<comment type="caution">
    <text evidence="1">The sequence shown here is derived from an EMBL/GenBank/DDBJ whole genome shotgun (WGS) entry which is preliminary data.</text>
</comment>
<evidence type="ECO:0000313" key="2">
    <source>
        <dbReference type="Proteomes" id="UP000004117"/>
    </source>
</evidence>
<evidence type="ECO:0000313" key="1">
    <source>
        <dbReference type="EMBL" id="EJV15409.1"/>
    </source>
</evidence>
<proteinExistence type="predicted"/>
<dbReference type="AlphaFoldDB" id="A0AAV3GJV5"/>
<sequence>MKVSKNIFYPNQELKKLTLVKTDKSTYRNSLSGYSVGAFSS</sequence>
<organism evidence="1 2">
    <name type="scientific">Enterococcus faecalis ERV63</name>
    <dbReference type="NCBI Taxonomy" id="1134793"/>
    <lineage>
        <taxon>Bacteria</taxon>
        <taxon>Bacillati</taxon>
        <taxon>Bacillota</taxon>
        <taxon>Bacilli</taxon>
        <taxon>Lactobacillales</taxon>
        <taxon>Enterococcaceae</taxon>
        <taxon>Enterococcus</taxon>
    </lineage>
</organism>
<accession>A0AAV3GJV5</accession>
<gene>
    <name evidence="1" type="ORF">HMPREF1336_02122</name>
</gene>
<name>A0AAV3GJV5_ENTFL</name>
<protein>
    <submittedName>
        <fullName evidence="1">Uncharacterized protein</fullName>
    </submittedName>
</protein>
<dbReference type="Proteomes" id="UP000004117">
    <property type="component" value="Unassembled WGS sequence"/>
</dbReference>
<dbReference type="EMBL" id="ALZR01000081">
    <property type="protein sequence ID" value="EJV15409.1"/>
    <property type="molecule type" value="Genomic_DNA"/>
</dbReference>